<dbReference type="Proteomes" id="UP000260983">
    <property type="component" value="Unassembled WGS sequence"/>
</dbReference>
<evidence type="ECO:0000313" key="4">
    <source>
        <dbReference type="Proteomes" id="UP000260983"/>
    </source>
</evidence>
<reference evidence="3 4" key="1">
    <citation type="submission" date="2018-08" db="EMBL/GenBank/DDBJ databases">
        <title>A genome reference for cultivated species of the human gut microbiota.</title>
        <authorList>
            <person name="Zou Y."/>
            <person name="Xue W."/>
            <person name="Luo G."/>
        </authorList>
    </citation>
    <scope>NUCLEOTIDE SEQUENCE [LARGE SCALE GENOMIC DNA]</scope>
    <source>
        <strain evidence="3 4">OM05-15BH</strain>
    </source>
</reference>
<dbReference type="PROSITE" id="PS50198">
    <property type="entry name" value="PPIC_PPIASE_2"/>
    <property type="match status" value="1"/>
</dbReference>
<keyword evidence="1 3" id="KW-0413">Isomerase</keyword>
<dbReference type="Pfam" id="PF00639">
    <property type="entry name" value="Rotamase"/>
    <property type="match status" value="1"/>
</dbReference>
<dbReference type="SUPFAM" id="SSF54534">
    <property type="entry name" value="FKBP-like"/>
    <property type="match status" value="1"/>
</dbReference>
<dbReference type="EMBL" id="QSUL01000016">
    <property type="protein sequence ID" value="RGN31847.1"/>
    <property type="molecule type" value="Genomic_DNA"/>
</dbReference>
<dbReference type="GO" id="GO:0003755">
    <property type="term" value="F:peptidyl-prolyl cis-trans isomerase activity"/>
    <property type="evidence" value="ECO:0007669"/>
    <property type="project" value="UniProtKB-KW"/>
</dbReference>
<dbReference type="RefSeq" id="WP_117725325.1">
    <property type="nucleotide sequence ID" value="NZ_CAUGNI010000028.1"/>
</dbReference>
<organism evidence="3 4">
    <name type="scientific">Bacteroides oleiciplenus</name>
    <dbReference type="NCBI Taxonomy" id="626931"/>
    <lineage>
        <taxon>Bacteria</taxon>
        <taxon>Pseudomonadati</taxon>
        <taxon>Bacteroidota</taxon>
        <taxon>Bacteroidia</taxon>
        <taxon>Bacteroidales</taxon>
        <taxon>Bacteroidaceae</taxon>
        <taxon>Bacteroides</taxon>
    </lineage>
</organism>
<evidence type="ECO:0000259" key="2">
    <source>
        <dbReference type="PROSITE" id="PS50198"/>
    </source>
</evidence>
<dbReference type="InterPro" id="IPR046357">
    <property type="entry name" value="PPIase_dom_sf"/>
</dbReference>
<dbReference type="Gene3D" id="3.10.50.40">
    <property type="match status" value="1"/>
</dbReference>
<feature type="domain" description="PpiC" evidence="2">
    <location>
        <begin position="126"/>
        <end position="222"/>
    </location>
</feature>
<keyword evidence="1" id="KW-0697">Rotamase</keyword>
<dbReference type="InterPro" id="IPR050245">
    <property type="entry name" value="PrsA_foldase"/>
</dbReference>
<dbReference type="AlphaFoldDB" id="A0A3E5B2M8"/>
<dbReference type="PANTHER" id="PTHR47245:SF2">
    <property type="entry name" value="PEPTIDYL-PROLYL CIS-TRANS ISOMERASE HP_0175-RELATED"/>
    <property type="match status" value="1"/>
</dbReference>
<evidence type="ECO:0000313" key="3">
    <source>
        <dbReference type="EMBL" id="RGN31847.1"/>
    </source>
</evidence>
<protein>
    <submittedName>
        <fullName evidence="3">Peptidylprolyl isomerase</fullName>
    </submittedName>
</protein>
<dbReference type="InterPro" id="IPR000297">
    <property type="entry name" value="PPIase_PpiC"/>
</dbReference>
<dbReference type="PANTHER" id="PTHR47245">
    <property type="entry name" value="PEPTIDYLPROLYL ISOMERASE"/>
    <property type="match status" value="1"/>
</dbReference>
<name>A0A3E5B2M8_9BACE</name>
<comment type="caution">
    <text evidence="3">The sequence shown here is derived from an EMBL/GenBank/DDBJ whole genome shotgun (WGS) entry which is preliminary data.</text>
</comment>
<dbReference type="SUPFAM" id="SSF109998">
    <property type="entry name" value="Triger factor/SurA peptide-binding domain-like"/>
    <property type="match status" value="1"/>
</dbReference>
<accession>A0A3E5B2M8</accession>
<sequence length="516" mass="59565">MIVMIRSGLTIILLCIGWAVSAQQDPVLMRINGKDVLRSEFEYIYNKNNALAGVEQKTLKEYVDLFVNFKLKVAAAEAAGMDTTRAFREELEGYRRQLAKSYLTDGAVSEFAARQVYDKMKANNRAGQVRVSHIFKYLPQTTTSGALQAVEARMDSIYTALQKGQADFDTCVRSFSDEKKSFWISWLQMPTEFEDVVFELQPGEVSRPFFTPQGVHIVKVLERKEILPFDEVKSEIVRRQTRRHGMDKGTEALVEKLKKEYKYTIDKVGMDELLSKGSTDKKLFVLDGKEYTGKMFAPFAAAHPWGVQRQLDGFVMKTVLDYEYSRLEQKYPEFCMLMQEYRDGMLLFEISNREIWERVPSDEAGLAAYFAEHRSDYHWKKPRYKGIVLHTTTKRIGKQVRKFLKSLPEEEWMNAIRLTFNAKTLQVQAEQGLFAFGDNAYVDKEIFKKGETEPMPSFPFTTLLGEKVKGPQSYKEVRGLLVGDYQNYLEERWIAQLRAAAKVEINQEVLKTVNNH</sequence>
<proteinExistence type="predicted"/>
<gene>
    <name evidence="3" type="ORF">DXB65_20025</name>
</gene>
<evidence type="ECO:0000256" key="1">
    <source>
        <dbReference type="PROSITE-ProRule" id="PRU00278"/>
    </source>
</evidence>
<dbReference type="InterPro" id="IPR027304">
    <property type="entry name" value="Trigger_fact/SurA_dom_sf"/>
</dbReference>